<dbReference type="InterPro" id="IPR018633">
    <property type="entry name" value="DUF2357"/>
</dbReference>
<feature type="domain" description="DUF2357" evidence="1">
    <location>
        <begin position="46"/>
        <end position="302"/>
    </location>
</feature>
<reference evidence="3" key="2">
    <citation type="submission" date="2021-04" db="EMBL/GenBank/DDBJ databases">
        <title>Brevibacillus composti FJAT-54423, complete genome.</title>
        <authorList>
            <person name="Tang R."/>
        </authorList>
    </citation>
    <scope>NUCLEOTIDE SEQUENCE</scope>
    <source>
        <strain evidence="3">FJAT-54424</strain>
    </source>
</reference>
<evidence type="ECO:0000259" key="1">
    <source>
        <dbReference type="Pfam" id="PF09823"/>
    </source>
</evidence>
<protein>
    <submittedName>
        <fullName evidence="2">DUF2357 domain-containing protein</fullName>
    </submittedName>
</protein>
<evidence type="ECO:0000313" key="4">
    <source>
        <dbReference type="Proteomes" id="UP000595847"/>
    </source>
</evidence>
<organism evidence="2 4">
    <name type="scientific">Brevibacillus composti</name>
    <dbReference type="NCBI Taxonomy" id="2796470"/>
    <lineage>
        <taxon>Bacteria</taxon>
        <taxon>Bacillati</taxon>
        <taxon>Bacillota</taxon>
        <taxon>Bacilli</taxon>
        <taxon>Bacillales</taxon>
        <taxon>Paenibacillaceae</taxon>
        <taxon>Brevibacillus</taxon>
    </lineage>
</organism>
<dbReference type="KEGG" id="bcop:JD108_07915"/>
<dbReference type="Pfam" id="PF09823">
    <property type="entry name" value="DUF2357"/>
    <property type="match status" value="1"/>
</dbReference>
<dbReference type="EMBL" id="CP066308">
    <property type="protein sequence ID" value="QQE75789.1"/>
    <property type="molecule type" value="Genomic_DNA"/>
</dbReference>
<reference evidence="2 4" key="1">
    <citation type="submission" date="2020-12" db="EMBL/GenBank/DDBJ databases">
        <title>strain FJAT-54423T represents a novel species of the genus Brevibacillus.</title>
        <authorList>
            <person name="Tang R."/>
        </authorList>
    </citation>
    <scope>NUCLEOTIDE SEQUENCE [LARGE SCALE GENOMIC DNA]</scope>
    <source>
        <strain evidence="2 4">FJAT-54423</strain>
    </source>
</reference>
<dbReference type="InterPro" id="IPR007505">
    <property type="entry name" value="PDDEXK_7"/>
</dbReference>
<keyword evidence="5" id="KW-1185">Reference proteome</keyword>
<dbReference type="AlphaFoldDB" id="A0A7T5ENC4"/>
<dbReference type="RefSeq" id="WP_198829303.1">
    <property type="nucleotide sequence ID" value="NZ_CP066308.1"/>
</dbReference>
<dbReference type="Proteomes" id="UP000677234">
    <property type="component" value="Chromosome"/>
</dbReference>
<dbReference type="EMBL" id="CP073708">
    <property type="protein sequence ID" value="QUO42815.1"/>
    <property type="molecule type" value="Genomic_DNA"/>
</dbReference>
<evidence type="ECO:0000313" key="5">
    <source>
        <dbReference type="Proteomes" id="UP000677234"/>
    </source>
</evidence>
<sequence>MRRWTACWRKIPITWFISSAPPTEAEHLALQKNYGAILQRLHTQYYVINFGNYVGETSFCGKRYRVYSRKISSEQFEAMLKSISRVMATLPFQATAPVQVKVRGAAEKEAVFYHRWNSLRQALLHEWEGAPLSDWWELISREPHQRLESERVIKPVWLAKRIDLSAVEYLSAHPETWRRLPRGHRLEATSLAAHLTTGGQRYFPEVIRQEERRISLDTPENRMIKHILQELLEITIQMNQRLAKKTFFGHLHIQRDNSEMQQILEELLDTAWLREIGELAQLPAASTVLQNKHGYRQWYSFYQHSLLGARFPLPDEDIIELLEGRNIATLFEYWCFFAVMESVMELTGSQPIRFRRERNEDGMHILKDGLRVTFPLGKESLELYFNKTFLKQKNSRIGSYSQKYRPDISLRRRGRWHHFDAKFKYGQSAPEEGASRYVKKEDLDKMHTYKDAIIGTKSAWVLFPSDEDEPLEFFADPSDQTGQTGIGAIPLMHGHTGQLIKALKQILNGNSTLPDE</sequence>
<dbReference type="Proteomes" id="UP000595847">
    <property type="component" value="Chromosome"/>
</dbReference>
<evidence type="ECO:0000313" key="3">
    <source>
        <dbReference type="EMBL" id="QUO42815.1"/>
    </source>
</evidence>
<evidence type="ECO:0000313" key="2">
    <source>
        <dbReference type="EMBL" id="QQE75789.1"/>
    </source>
</evidence>
<gene>
    <name evidence="2" type="ORF">JD108_07915</name>
    <name evidence="3" type="ORF">KDJ56_07595</name>
</gene>
<accession>A0A7T5ENC4</accession>
<dbReference type="Pfam" id="PF04411">
    <property type="entry name" value="PDDEXK_7"/>
    <property type="match status" value="1"/>
</dbReference>
<proteinExistence type="predicted"/>
<name>A0A7T5ENC4_9BACL</name>